<dbReference type="InterPro" id="IPR011856">
    <property type="entry name" value="tRNA_endonuc-like_dom_sf"/>
</dbReference>
<organism evidence="3 5">
    <name type="scientific">Acidipropionibacterium acidipropionici</name>
    <dbReference type="NCBI Taxonomy" id="1748"/>
    <lineage>
        <taxon>Bacteria</taxon>
        <taxon>Bacillati</taxon>
        <taxon>Actinomycetota</taxon>
        <taxon>Actinomycetes</taxon>
        <taxon>Propionibacteriales</taxon>
        <taxon>Propionibacteriaceae</taxon>
        <taxon>Acidipropionibacterium</taxon>
    </lineage>
</organism>
<sequence>MSTTSHTDPVPTTARGAALRARRGVRAQLGNWGEDVAVEHLEALGWQIVARNWACDRGEIDIVALEPGTPHTLVFVEVKCRSGLGYGDPLESITVAKQRKLHELALAWLTSHQGSVPRVRIDAVGVVRRQGAEPRIDHVRGIGR</sequence>
<dbReference type="Gene3D" id="3.40.1350.10">
    <property type="match status" value="1"/>
</dbReference>
<dbReference type="InterPro" id="IPR003509">
    <property type="entry name" value="UPF0102_YraN-like"/>
</dbReference>
<dbReference type="OMA" id="TVLERNW"/>
<dbReference type="EMBL" id="CP015970">
    <property type="protein sequence ID" value="AOZ46255.1"/>
    <property type="molecule type" value="Genomic_DNA"/>
</dbReference>
<keyword evidence="6" id="KW-1185">Reference proteome</keyword>
<dbReference type="KEGG" id="aaci:ASQ49_11255"/>
<evidence type="ECO:0000313" key="5">
    <source>
        <dbReference type="Proteomes" id="UP000075221"/>
    </source>
</evidence>
<dbReference type="AlphaFoldDB" id="A0A142KF77"/>
<accession>A0A142KF77</accession>
<dbReference type="HAMAP" id="MF_00048">
    <property type="entry name" value="UPF0102"/>
    <property type="match status" value="1"/>
</dbReference>
<dbReference type="Proteomes" id="UP000178666">
    <property type="component" value="Chromosome"/>
</dbReference>
<dbReference type="Pfam" id="PF02021">
    <property type="entry name" value="UPF0102"/>
    <property type="match status" value="1"/>
</dbReference>
<evidence type="ECO:0000256" key="1">
    <source>
        <dbReference type="ARBA" id="ARBA00006738"/>
    </source>
</evidence>
<dbReference type="PANTHER" id="PTHR34039:SF1">
    <property type="entry name" value="UPF0102 PROTEIN YRAN"/>
    <property type="match status" value="1"/>
</dbReference>
<protein>
    <recommendedName>
        <fullName evidence="2">UPF0102 protein A8L58_05460</fullName>
    </recommendedName>
</protein>
<dbReference type="InterPro" id="IPR011335">
    <property type="entry name" value="Restrct_endonuc-II-like"/>
</dbReference>
<dbReference type="NCBIfam" id="NF009154">
    <property type="entry name" value="PRK12497.3-3"/>
    <property type="match status" value="1"/>
</dbReference>
<comment type="similarity">
    <text evidence="1 2">Belongs to the UPF0102 family.</text>
</comment>
<name>A0A142KF77_9ACTN</name>
<dbReference type="Proteomes" id="UP000075221">
    <property type="component" value="Chromosome"/>
</dbReference>
<evidence type="ECO:0000313" key="4">
    <source>
        <dbReference type="EMBL" id="AOZ46255.1"/>
    </source>
</evidence>
<dbReference type="GO" id="GO:0003676">
    <property type="term" value="F:nucleic acid binding"/>
    <property type="evidence" value="ECO:0007669"/>
    <property type="project" value="InterPro"/>
</dbReference>
<dbReference type="CDD" id="cd20736">
    <property type="entry name" value="PoNe_Nuclease"/>
    <property type="match status" value="1"/>
</dbReference>
<dbReference type="OrthoDB" id="9794876at2"/>
<evidence type="ECO:0000313" key="3">
    <source>
        <dbReference type="EMBL" id="AMS04765.1"/>
    </source>
</evidence>
<gene>
    <name evidence="4" type="ORF">A8L58_05460</name>
    <name evidence="3" type="ORF">AXH35_03995</name>
</gene>
<dbReference type="PANTHER" id="PTHR34039">
    <property type="entry name" value="UPF0102 PROTEIN YRAN"/>
    <property type="match status" value="1"/>
</dbReference>
<dbReference type="EMBL" id="CP014352">
    <property type="protein sequence ID" value="AMS04765.1"/>
    <property type="molecule type" value="Genomic_DNA"/>
</dbReference>
<reference evidence="4 6" key="1">
    <citation type="journal article" date="2016" name="Plant Dis.">
        <title>Improved production of propionic acid using genome shuffling.</title>
        <authorList>
            <person name="Luna-Flores C.H."/>
            <person name="Palfreyman R.W."/>
            <person name="Kromer J.O."/>
            <person name="Nielsen L.K."/>
            <person name="Marcellin E."/>
        </authorList>
    </citation>
    <scope>NUCLEOTIDE SEQUENCE [LARGE SCALE GENOMIC DNA]</scope>
    <source>
        <strain evidence="4 6">F3E8</strain>
    </source>
</reference>
<reference evidence="3 5" key="2">
    <citation type="submission" date="2016-02" db="EMBL/GenBank/DDBJ databases">
        <title>Complete Genome Sequence of Propionibacterium acidipropionici ATCC 55737.</title>
        <authorList>
            <person name="Luna Flores C.H."/>
            <person name="Nielsen L.K."/>
            <person name="Marcellin E."/>
        </authorList>
    </citation>
    <scope>NUCLEOTIDE SEQUENCE [LARGE SCALE GENOMIC DNA]</scope>
    <source>
        <strain evidence="3 5">ATCC 55737</strain>
    </source>
</reference>
<proteinExistence type="inferred from homology"/>
<dbReference type="GeneID" id="88085583"/>
<dbReference type="SUPFAM" id="SSF52980">
    <property type="entry name" value="Restriction endonuclease-like"/>
    <property type="match status" value="1"/>
</dbReference>
<evidence type="ECO:0000313" key="6">
    <source>
        <dbReference type="Proteomes" id="UP000178666"/>
    </source>
</evidence>
<dbReference type="RefSeq" id="WP_015070812.1">
    <property type="nucleotide sequence ID" value="NZ_CP013126.1"/>
</dbReference>
<evidence type="ECO:0000256" key="2">
    <source>
        <dbReference type="HAMAP-Rule" id="MF_00048"/>
    </source>
</evidence>